<feature type="region of interest" description="Disordered" evidence="9">
    <location>
        <begin position="128"/>
        <end position="155"/>
    </location>
</feature>
<proteinExistence type="inferred from homology"/>
<evidence type="ECO:0000313" key="10">
    <source>
        <dbReference type="EMBL" id="EPQ27271.1"/>
    </source>
</evidence>
<comment type="subcellular location">
    <subcellularLocation>
        <location evidence="1">Golgi apparatus membrane</location>
        <topology evidence="1">Peripheral membrane protein</topology>
    </subcellularLocation>
</comment>
<organism evidence="10 11">
    <name type="scientific">Pseudozyma flocculosa PF-1</name>
    <dbReference type="NCBI Taxonomy" id="1277687"/>
    <lineage>
        <taxon>Eukaryota</taxon>
        <taxon>Fungi</taxon>
        <taxon>Dikarya</taxon>
        <taxon>Basidiomycota</taxon>
        <taxon>Ustilaginomycotina</taxon>
        <taxon>Ustilaginomycetes</taxon>
        <taxon>Ustilaginales</taxon>
        <taxon>Ustilaginaceae</taxon>
        <taxon>Pseudozyma</taxon>
    </lineage>
</organism>
<protein>
    <recommendedName>
        <fullName evidence="3">Conserved oligomeric Golgi complex subunit 7</fullName>
    </recommendedName>
    <alternativeName>
        <fullName evidence="8">Component of oligomeric Golgi complex 7</fullName>
    </alternativeName>
</protein>
<comment type="similarity">
    <text evidence="2">Belongs to the COG7 family.</text>
</comment>
<dbReference type="GeneID" id="19319291"/>
<dbReference type="RefSeq" id="XP_007880914.1">
    <property type="nucleotide sequence ID" value="XM_007882723.1"/>
</dbReference>
<dbReference type="EMBL" id="KE361640">
    <property type="protein sequence ID" value="EPQ27271.1"/>
    <property type="molecule type" value="Genomic_DNA"/>
</dbReference>
<dbReference type="PANTHER" id="PTHR21443">
    <property type="entry name" value="CONSERVED OLIGOMERIC GOLGI COMPLEX COMPONENT 7"/>
    <property type="match status" value="1"/>
</dbReference>
<sequence>MDPGPSSPVAPAVSPSSTASALDRLHRIAALPTDAHLAAWLNDHLAHHASSSPHPSTSQTQAQTLTTTADALRTVSIAIASQRESARSDIQLLIDRLVDIIPKLGLDLNITAQAAKKLQSHIDAAKSALVQPQTSQRPPQADDTHSDDARDPPSASVDHALARIRTLSHLNQSLVTTRNSLREAQAWSTLESHVTSSFSEHRWSEAVDRITKARDSLNLFRAGPETSPSNDRVQLLERLTDAIQQHLVPILERSIKDRDVETTTKLAHLLNRVGRRESGFGQTYLATRRQDTLLHWAQRNADVPDSAAAASALPLLNSLFADVLGMLGEERIYADKIFHRPRQAAEFLLAALFDGLEPSLHEYLQRFASLDDVEHQLAAVTKAYQSVEGASKSIADMLPTDEAARAAGPPDDVDATSMPPVDALDIAAIPLAATALPWQDALLLPFLEWQTSFATLEARAMATRLQAAQLATGVGTDRAQHLRELVSSAIEAAGTSARRSRTLTRGYATGPLIERVEALLCSILDSQKRDLVSYGQAVVDRIAERGRQREQASTTTTSYRSYDDREEDLTTEDWEDFQRGTHVLAACRDVVSRIAALEATLAGQLVEVGALLPAKTYEDLRSSSEEGAISHIDASKDDTANDSTNNRNGDGLSPLDRSPLNSRLLRHWIDLASRFLSSSARPNASSIAHLVGSTTTSHRELKLFAQTHSRILMLARTTQKYLHDVLLAPFTPALSAYVTLPLWTATRHPSAVNEYDLTMPQFSLSPTDTVSRIGEGLLNLPRLVEVYAEEEWLAFPPAADPLVDGKDERGEVAASDADRGGKPGAGTEATAAETHRRMHRQAFSTTSLPPASDLVSAPTPAASTANGTSSPSDRQDNAPGTRTREATLSLFLSALLSSFLSHLFGTVLPSLPRLSEVGANQLATDLDYLVNICAALNDRDSQARIQAWRKVCALTHQDGLEIARCGGGVSDAETSGIMQREDEEAWKVIARLRGWLA</sequence>
<dbReference type="eggNOG" id="KOG4182">
    <property type="taxonomic scope" value="Eukaryota"/>
</dbReference>
<dbReference type="OrthoDB" id="249612at2759"/>
<name>A0A061H9I7_9BASI</name>
<feature type="compositionally biased region" description="Basic and acidic residues" evidence="9">
    <location>
        <begin position="140"/>
        <end position="151"/>
    </location>
</feature>
<reference evidence="10 11" key="1">
    <citation type="journal article" date="2013" name="Plant Cell">
        <title>The transition from a phytopathogenic smut ancestor to an anamorphic biocontrol agent deciphered by comparative whole-genome analysis.</title>
        <authorList>
            <person name="Lefebvre F."/>
            <person name="Joly D.L."/>
            <person name="Labbe C."/>
            <person name="Teichmann B."/>
            <person name="Linning R."/>
            <person name="Belzile F."/>
            <person name="Bakkeren G."/>
            <person name="Belanger R.R."/>
        </authorList>
    </citation>
    <scope>NUCLEOTIDE SEQUENCE [LARGE SCALE GENOMIC DNA]</scope>
    <source>
        <strain evidence="10 11">PF-1</strain>
    </source>
</reference>
<dbReference type="GO" id="GO:0007030">
    <property type="term" value="P:Golgi organization"/>
    <property type="evidence" value="ECO:0007669"/>
    <property type="project" value="TreeGrafter"/>
</dbReference>
<dbReference type="PANTHER" id="PTHR21443:SF0">
    <property type="entry name" value="CONSERVED OLIGOMERIC GOLGI COMPLEX SUBUNIT 7"/>
    <property type="match status" value="1"/>
</dbReference>
<dbReference type="GO" id="GO:0006890">
    <property type="term" value="P:retrograde vesicle-mediated transport, Golgi to endoplasmic reticulum"/>
    <property type="evidence" value="ECO:0007669"/>
    <property type="project" value="TreeGrafter"/>
</dbReference>
<dbReference type="GO" id="GO:0000139">
    <property type="term" value="C:Golgi membrane"/>
    <property type="evidence" value="ECO:0007669"/>
    <property type="project" value="UniProtKB-SubCell"/>
</dbReference>
<dbReference type="InterPro" id="IPR019335">
    <property type="entry name" value="COG7"/>
</dbReference>
<dbReference type="GO" id="GO:0006886">
    <property type="term" value="P:intracellular protein transport"/>
    <property type="evidence" value="ECO:0007669"/>
    <property type="project" value="InterPro"/>
</dbReference>
<feature type="region of interest" description="Disordered" evidence="9">
    <location>
        <begin position="798"/>
        <end position="882"/>
    </location>
</feature>
<accession>A0A061H9I7</accession>
<keyword evidence="4" id="KW-0813">Transport</keyword>
<evidence type="ECO:0000256" key="1">
    <source>
        <dbReference type="ARBA" id="ARBA00004395"/>
    </source>
</evidence>
<dbReference type="HOGENOM" id="CLU_006044_0_0_1"/>
<keyword evidence="6" id="KW-0333">Golgi apparatus</keyword>
<feature type="region of interest" description="Disordered" evidence="9">
    <location>
        <begin position="629"/>
        <end position="656"/>
    </location>
</feature>
<dbReference type="KEGG" id="pfp:PFL1_05194"/>
<dbReference type="AlphaFoldDB" id="A0A061H9I7"/>
<feature type="compositionally biased region" description="Polar residues" evidence="9">
    <location>
        <begin position="861"/>
        <end position="872"/>
    </location>
</feature>
<gene>
    <name evidence="10" type="ORF">PFL1_05194</name>
</gene>
<feature type="compositionally biased region" description="Basic and acidic residues" evidence="9">
    <location>
        <begin position="803"/>
        <end position="821"/>
    </location>
</feature>
<dbReference type="Pfam" id="PF10191">
    <property type="entry name" value="COG7"/>
    <property type="match status" value="1"/>
</dbReference>
<evidence type="ECO:0000256" key="5">
    <source>
        <dbReference type="ARBA" id="ARBA00022927"/>
    </source>
</evidence>
<evidence type="ECO:0000256" key="2">
    <source>
        <dbReference type="ARBA" id="ARBA00005831"/>
    </source>
</evidence>
<evidence type="ECO:0000256" key="9">
    <source>
        <dbReference type="SAM" id="MobiDB-lite"/>
    </source>
</evidence>
<evidence type="ECO:0000256" key="8">
    <source>
        <dbReference type="ARBA" id="ARBA00031345"/>
    </source>
</evidence>
<feature type="region of interest" description="Disordered" evidence="9">
    <location>
        <begin position="545"/>
        <end position="566"/>
    </location>
</feature>
<dbReference type="GO" id="GO:0017119">
    <property type="term" value="C:Golgi transport complex"/>
    <property type="evidence" value="ECO:0007669"/>
    <property type="project" value="InterPro"/>
</dbReference>
<evidence type="ECO:0000256" key="4">
    <source>
        <dbReference type="ARBA" id="ARBA00022448"/>
    </source>
</evidence>
<keyword evidence="7" id="KW-0472">Membrane</keyword>
<dbReference type="Proteomes" id="UP000053664">
    <property type="component" value="Unassembled WGS sequence"/>
</dbReference>
<keyword evidence="5" id="KW-0653">Protein transport</keyword>
<evidence type="ECO:0000256" key="7">
    <source>
        <dbReference type="ARBA" id="ARBA00023136"/>
    </source>
</evidence>
<evidence type="ECO:0000256" key="6">
    <source>
        <dbReference type="ARBA" id="ARBA00023034"/>
    </source>
</evidence>
<evidence type="ECO:0000313" key="11">
    <source>
        <dbReference type="Proteomes" id="UP000053664"/>
    </source>
</evidence>
<evidence type="ECO:0000256" key="3">
    <source>
        <dbReference type="ARBA" id="ARBA00020984"/>
    </source>
</evidence>